<accession>A0AAD9ILG9</accession>
<sequence length="333" mass="34100">MFESQVAGEALAAGPGGFDRAPPGGMGRPSNTSRVIGGDLAYHSALGASQLLGGGLSPGDPADALTKLLARRSRQELYGLLAQVQAFARRDRQAARDLLVANPALCRALFQSQIILGYISNPRGDVAPKGIAPPGTMPGRGFPGGGRRPTTAARRRPRTAAAPRTRAAPRTAAGGGGGYGASSSYGAAPSGYGGYEAAGGRRARTARRSGPRTRRPRAPARRPGRWCPWRRRAPSAYGAGAAPSAYGGGNGYGAGGYEPAAAAPMDPRHRAYGGGAAPAAAPAPSLESTAGMTPEQQQALLQQVLSLTPAQLEQLPPEQKAQVLALQQQMAGR</sequence>
<dbReference type="Gene3D" id="1.10.20.70">
    <property type="entry name" value="Transcription termination and cleavage factor, C-terminal domain"/>
    <property type="match status" value="1"/>
</dbReference>
<dbReference type="Pfam" id="PF14304">
    <property type="entry name" value="CSTF_C"/>
    <property type="match status" value="1"/>
</dbReference>
<feature type="compositionally biased region" description="Low complexity" evidence="1">
    <location>
        <begin position="159"/>
        <end position="172"/>
    </location>
</feature>
<dbReference type="Pfam" id="PF14327">
    <property type="entry name" value="CSTF2_hinge"/>
    <property type="match status" value="1"/>
</dbReference>
<feature type="compositionally biased region" description="Basic residues" evidence="1">
    <location>
        <begin position="201"/>
        <end position="231"/>
    </location>
</feature>
<evidence type="ECO:0000256" key="1">
    <source>
        <dbReference type="SAM" id="MobiDB-lite"/>
    </source>
</evidence>
<feature type="region of interest" description="Disordered" evidence="1">
    <location>
        <begin position="133"/>
        <end position="180"/>
    </location>
</feature>
<feature type="region of interest" description="Disordered" evidence="1">
    <location>
        <begin position="12"/>
        <end position="32"/>
    </location>
</feature>
<evidence type="ECO:0000259" key="3">
    <source>
        <dbReference type="Pfam" id="PF14327"/>
    </source>
</evidence>
<feature type="region of interest" description="Disordered" evidence="1">
    <location>
        <begin position="273"/>
        <end position="295"/>
    </location>
</feature>
<feature type="compositionally biased region" description="Polar residues" evidence="1">
    <location>
        <begin position="286"/>
        <end position="295"/>
    </location>
</feature>
<dbReference type="GO" id="GO:0031124">
    <property type="term" value="P:mRNA 3'-end processing"/>
    <property type="evidence" value="ECO:0007669"/>
    <property type="project" value="InterPro"/>
</dbReference>
<evidence type="ECO:0000259" key="2">
    <source>
        <dbReference type="Pfam" id="PF14304"/>
    </source>
</evidence>
<dbReference type="InterPro" id="IPR038192">
    <property type="entry name" value="CSTF_C_sf"/>
</dbReference>
<feature type="region of interest" description="Disordered" evidence="1">
    <location>
        <begin position="194"/>
        <end position="231"/>
    </location>
</feature>
<gene>
    <name evidence="4" type="ORF">QBZ16_003655</name>
</gene>
<dbReference type="InterPro" id="IPR026896">
    <property type="entry name" value="CSTF_C"/>
</dbReference>
<proteinExistence type="predicted"/>
<feature type="domain" description="Transcription termination and cleavage factor C-terminal" evidence="2">
    <location>
        <begin position="296"/>
        <end position="330"/>
    </location>
</feature>
<dbReference type="PANTHER" id="PTHR47866">
    <property type="entry name" value="HYDROXYPROLINE-RICH GLYCOPROTEIN FAMILY PROTEIN"/>
    <property type="match status" value="1"/>
</dbReference>
<protein>
    <recommendedName>
        <fullName evidence="6">Cleavage stimulation factor subunit 2 hinge domain-containing protein</fullName>
    </recommendedName>
</protein>
<evidence type="ECO:0000313" key="5">
    <source>
        <dbReference type="Proteomes" id="UP001255856"/>
    </source>
</evidence>
<comment type="caution">
    <text evidence="4">The sequence shown here is derived from an EMBL/GenBank/DDBJ whole genome shotgun (WGS) entry which is preliminary data.</text>
</comment>
<evidence type="ECO:0008006" key="6">
    <source>
        <dbReference type="Google" id="ProtNLM"/>
    </source>
</evidence>
<evidence type="ECO:0000313" key="4">
    <source>
        <dbReference type="EMBL" id="KAK2078815.1"/>
    </source>
</evidence>
<organism evidence="4 5">
    <name type="scientific">Prototheca wickerhamii</name>
    <dbReference type="NCBI Taxonomy" id="3111"/>
    <lineage>
        <taxon>Eukaryota</taxon>
        <taxon>Viridiplantae</taxon>
        <taxon>Chlorophyta</taxon>
        <taxon>core chlorophytes</taxon>
        <taxon>Trebouxiophyceae</taxon>
        <taxon>Chlorellales</taxon>
        <taxon>Chlorellaceae</taxon>
        <taxon>Prototheca</taxon>
    </lineage>
</organism>
<keyword evidence="5" id="KW-1185">Reference proteome</keyword>
<reference evidence="4" key="1">
    <citation type="submission" date="2021-01" db="EMBL/GenBank/DDBJ databases">
        <authorList>
            <person name="Eckstrom K.M.E."/>
        </authorList>
    </citation>
    <scope>NUCLEOTIDE SEQUENCE</scope>
    <source>
        <strain evidence="4">UVCC 0001</strain>
    </source>
</reference>
<dbReference type="AlphaFoldDB" id="A0AAD9ILG9"/>
<feature type="domain" description="Cleavage stimulation factor subunit 2 hinge" evidence="3">
    <location>
        <begin position="61"/>
        <end position="120"/>
    </location>
</feature>
<dbReference type="PANTHER" id="PTHR47866:SF2">
    <property type="entry name" value="HYDROXYPROLINE-RICH GLYCOPROTEIN FAMILY PROTEIN"/>
    <property type="match status" value="1"/>
</dbReference>
<name>A0AAD9ILG9_PROWI</name>
<dbReference type="Gene3D" id="1.25.40.630">
    <property type="match status" value="1"/>
</dbReference>
<dbReference type="InterPro" id="IPR025742">
    <property type="entry name" value="CSTF2_hinge"/>
</dbReference>
<dbReference type="Proteomes" id="UP001255856">
    <property type="component" value="Unassembled WGS sequence"/>
</dbReference>
<dbReference type="EMBL" id="JASFZW010000004">
    <property type="protein sequence ID" value="KAK2078815.1"/>
    <property type="molecule type" value="Genomic_DNA"/>
</dbReference>